<feature type="region of interest" description="Disordered" evidence="1">
    <location>
        <begin position="396"/>
        <end position="440"/>
    </location>
</feature>
<dbReference type="GO" id="GO:0032039">
    <property type="term" value="C:integrator complex"/>
    <property type="evidence" value="ECO:0007669"/>
    <property type="project" value="InterPro"/>
</dbReference>
<dbReference type="PANTHER" id="PTHR21224">
    <property type="entry name" value="INTEGRATOR COMPLEX SUBUNIT 1"/>
    <property type="match status" value="1"/>
</dbReference>
<gene>
    <name evidence="3" type="ORF">PXEA_LOCUS2542</name>
</gene>
<protein>
    <submittedName>
        <fullName evidence="3">Uncharacterized protein</fullName>
    </submittedName>
</protein>
<comment type="caution">
    <text evidence="3">The sequence shown here is derived from an EMBL/GenBank/DDBJ whole genome shotgun (WGS) entry which is preliminary data.</text>
</comment>
<dbReference type="AlphaFoldDB" id="A0A448WDK7"/>
<reference evidence="3" key="1">
    <citation type="submission" date="2018-11" db="EMBL/GenBank/DDBJ databases">
        <authorList>
            <consortium name="Pathogen Informatics"/>
        </authorList>
    </citation>
    <scope>NUCLEOTIDE SEQUENCE</scope>
</reference>
<evidence type="ECO:0000256" key="2">
    <source>
        <dbReference type="SAM" id="Phobius"/>
    </source>
</evidence>
<dbReference type="Proteomes" id="UP000784294">
    <property type="component" value="Unassembled WGS sequence"/>
</dbReference>
<keyword evidence="2" id="KW-1133">Transmembrane helix</keyword>
<dbReference type="EMBL" id="CAAALY010005458">
    <property type="protein sequence ID" value="VEL09102.1"/>
    <property type="molecule type" value="Genomic_DNA"/>
</dbReference>
<name>A0A448WDK7_9PLAT</name>
<evidence type="ECO:0000256" key="1">
    <source>
        <dbReference type="SAM" id="MobiDB-lite"/>
    </source>
</evidence>
<feature type="compositionally biased region" description="Low complexity" evidence="1">
    <location>
        <begin position="429"/>
        <end position="440"/>
    </location>
</feature>
<accession>A0A448WDK7</accession>
<dbReference type="PANTHER" id="PTHR21224:SF1">
    <property type="entry name" value="INTEGRATOR COMPLEX SUBUNIT 1"/>
    <property type="match status" value="1"/>
</dbReference>
<evidence type="ECO:0000313" key="4">
    <source>
        <dbReference type="Proteomes" id="UP000784294"/>
    </source>
</evidence>
<feature type="compositionally biased region" description="Polar residues" evidence="1">
    <location>
        <begin position="413"/>
        <end position="428"/>
    </location>
</feature>
<feature type="transmembrane region" description="Helical" evidence="2">
    <location>
        <begin position="525"/>
        <end position="547"/>
    </location>
</feature>
<dbReference type="GO" id="GO:0034474">
    <property type="term" value="P:U2 snRNA 3'-end processing"/>
    <property type="evidence" value="ECO:0007669"/>
    <property type="project" value="InterPro"/>
</dbReference>
<dbReference type="InterPro" id="IPR038902">
    <property type="entry name" value="INTS1"/>
</dbReference>
<dbReference type="OrthoDB" id="19938at2759"/>
<evidence type="ECO:0000313" key="3">
    <source>
        <dbReference type="EMBL" id="VEL09102.1"/>
    </source>
</evidence>
<keyword evidence="2" id="KW-0812">Transmembrane</keyword>
<keyword evidence="2" id="KW-0472">Membrane</keyword>
<sequence length="552" mass="57105">MEGRRFSKALLSIIKCSTYPSATRRFQRFNIFCLFATPVTADNNGVLVYFDHVEAPGKEIPSHQVTINKYVDPSTLASQVESALSNGNPAAAESLVLAALGCLRHGVSGGSLGGSLALVTGTASSLSSTGLRLSPAISFGLLSLARSHPSLFSRPAVLDYLLNLLSLTTRDFGGGLVGQPLQAAFATLAVRARGLLVFVANILLLALQDQTKWPTRLIKIYLDDSLSDRIWVDREECRAFVLNLETAFPEVRGDPRGLFTLLCSSGSNASLLVPTGTNSSVGMISSSSTSVGSCATAFGGQNLSSINPAHVVLGLVPTSVRNQSNEPIDGLKTAAQDIEEAVLHMLGTQGAHTSKIVHSGDPKRLVQPRFETCRQAVNVIIVNTLRDALGRRGLVGGAASGSSSSGGCTGASVQSTAGSIPGSNSTMHSGPSASSICSGSGQMSSTVSTTTLGSCSISASSSIAGGTAASVTSVGSGAVSGGGGKDTSSGGSGEIVHLRGLIRTLALAAGIPEIRGLIATRLEPWLTASSFIFIFYLVYLNLCWLFFNTSFL</sequence>
<proteinExistence type="predicted"/>
<keyword evidence="4" id="KW-1185">Reference proteome</keyword>
<organism evidence="3 4">
    <name type="scientific">Protopolystoma xenopodis</name>
    <dbReference type="NCBI Taxonomy" id="117903"/>
    <lineage>
        <taxon>Eukaryota</taxon>
        <taxon>Metazoa</taxon>
        <taxon>Spiralia</taxon>
        <taxon>Lophotrochozoa</taxon>
        <taxon>Platyhelminthes</taxon>
        <taxon>Monogenea</taxon>
        <taxon>Polyopisthocotylea</taxon>
        <taxon>Polystomatidea</taxon>
        <taxon>Polystomatidae</taxon>
        <taxon>Protopolystoma</taxon>
    </lineage>
</organism>
<feature type="compositionally biased region" description="Low complexity" evidence="1">
    <location>
        <begin position="400"/>
        <end position="412"/>
    </location>
</feature>